<feature type="region of interest" description="Disordered" evidence="4">
    <location>
        <begin position="783"/>
        <end position="815"/>
    </location>
</feature>
<dbReference type="GO" id="GO:0072380">
    <property type="term" value="C:TRC complex"/>
    <property type="evidence" value="ECO:0007669"/>
    <property type="project" value="TreeGrafter"/>
</dbReference>
<dbReference type="GO" id="GO:0006620">
    <property type="term" value="P:post-translational protein targeting to endoplasmic reticulum membrane"/>
    <property type="evidence" value="ECO:0007669"/>
    <property type="project" value="TreeGrafter"/>
</dbReference>
<dbReference type="GO" id="GO:0060090">
    <property type="term" value="F:molecular adaptor activity"/>
    <property type="evidence" value="ECO:0007669"/>
    <property type="project" value="TreeGrafter"/>
</dbReference>
<dbReference type="InterPro" id="IPR011990">
    <property type="entry name" value="TPR-like_helical_dom_sf"/>
</dbReference>
<dbReference type="SMART" id="SM00028">
    <property type="entry name" value="TPR"/>
    <property type="match status" value="6"/>
</dbReference>
<dbReference type="Gene3D" id="1.25.40.10">
    <property type="entry name" value="Tetratricopeptide repeat domain"/>
    <property type="match status" value="2"/>
</dbReference>
<keyword evidence="2 3" id="KW-0802">TPR repeat</keyword>
<feature type="region of interest" description="Disordered" evidence="4">
    <location>
        <begin position="323"/>
        <end position="371"/>
    </location>
</feature>
<sequence>MAAAEVPGRLDAEWDAAFAAAVEHAALTDAEVDALSDALAELAEPSERSKAMQAQLQHLAAGRLGSMLCAGQRVKLVGLKDRRAKVDGQYARVLCYDAMRGLYSIMTEGSHSLALPRRNLRIVPQSDNISHAMASGVDIAQDADAGGPHLASALRSLEAGDVESAVAAATDAVAADASDARAHLALADTYNMAGDLGRAIGAYGSALAVAPRGSLHWAKAAISMYECTNDSACPVRLWEARPSWMREAKAMRNMAETAVAAAPEQFVPWRMRSDAYLLEGNLQEAAASLERAIELCLCSGQQAAAAAMRQEVRCLDEQAAMLARAREDEEEEEDAEEEEAEGDAEEEEAEGDALEPEKSAEVEPERPSVFVPQEEEPLAELAAKHARGDLPAGHLARAAARAHLAGVGREMTGLAQPRIGHIESNPSQVMAGACPHADMLKAQGNEHLKASDLDAALEAYRLALAILADCRSLTNLDSEQGGGKGKIAVSEGVLRANCAAVLSRQGQHEAALREGLAAITAQPHYAKAHHRVGSALKALGREGQAQAAFRRSEELVREQSRIVASRSSASDDLRFTDLAGGEDPLEWVLPATLRDGRLLRSATGLYGEGGEIRPEEASAVVELQEALEDKAEQLGKRSKHVFAAACRLRVAAACFAGYRLAEASSQPRAWRRTGRKSAWNGMVKLGRILCEEAAVAPKAMRSQEWPLALRAWRIALPFDGDGTAPDDCDGPHDYPKMHFNAGMAARDQKLYEEARRYFDAAATRGKGHPDAMLEGATLKYRGLGGPQDRPGAAADVRRAKGSTAKYPRGTGTEYPNPYRVQQGDTLLRAMARGAEVCFPDTW</sequence>
<keyword evidence="1" id="KW-0677">Repeat</keyword>
<evidence type="ECO:0000256" key="2">
    <source>
        <dbReference type="ARBA" id="ARBA00022803"/>
    </source>
</evidence>
<name>A0A7S3S297_EMIHU</name>
<dbReference type="EMBL" id="HBIR01016962">
    <property type="protein sequence ID" value="CAE0542052.1"/>
    <property type="molecule type" value="Transcribed_RNA"/>
</dbReference>
<protein>
    <submittedName>
        <fullName evidence="5">Uncharacterized protein</fullName>
    </submittedName>
</protein>
<dbReference type="PANTHER" id="PTHR45831">
    <property type="entry name" value="LD24721P"/>
    <property type="match status" value="1"/>
</dbReference>
<feature type="repeat" description="TPR" evidence="3">
    <location>
        <begin position="180"/>
        <end position="213"/>
    </location>
</feature>
<dbReference type="InterPro" id="IPR047150">
    <property type="entry name" value="SGT"/>
</dbReference>
<evidence type="ECO:0000313" key="5">
    <source>
        <dbReference type="EMBL" id="CAE0542052.1"/>
    </source>
</evidence>
<feature type="compositionally biased region" description="Basic and acidic residues" evidence="4">
    <location>
        <begin position="355"/>
        <end position="366"/>
    </location>
</feature>
<dbReference type="Pfam" id="PF13181">
    <property type="entry name" value="TPR_8"/>
    <property type="match status" value="1"/>
</dbReference>
<accession>A0A7S3S297</accession>
<organism evidence="5">
    <name type="scientific">Emiliania huxleyi</name>
    <name type="common">Coccolithophore</name>
    <name type="synonym">Pontosphaera huxleyi</name>
    <dbReference type="NCBI Taxonomy" id="2903"/>
    <lineage>
        <taxon>Eukaryota</taxon>
        <taxon>Haptista</taxon>
        <taxon>Haptophyta</taxon>
        <taxon>Prymnesiophyceae</taxon>
        <taxon>Isochrysidales</taxon>
        <taxon>Noelaerhabdaceae</taxon>
        <taxon>Emiliania</taxon>
    </lineage>
</organism>
<evidence type="ECO:0000256" key="3">
    <source>
        <dbReference type="PROSITE-ProRule" id="PRU00339"/>
    </source>
</evidence>
<dbReference type="AlphaFoldDB" id="A0A7S3S297"/>
<evidence type="ECO:0000256" key="4">
    <source>
        <dbReference type="SAM" id="MobiDB-lite"/>
    </source>
</evidence>
<dbReference type="InterPro" id="IPR019734">
    <property type="entry name" value="TPR_rpt"/>
</dbReference>
<reference evidence="5" key="1">
    <citation type="submission" date="2021-01" db="EMBL/GenBank/DDBJ databases">
        <authorList>
            <person name="Corre E."/>
            <person name="Pelletier E."/>
            <person name="Niang G."/>
            <person name="Scheremetjew M."/>
            <person name="Finn R."/>
            <person name="Kale V."/>
            <person name="Holt S."/>
            <person name="Cochrane G."/>
            <person name="Meng A."/>
            <person name="Brown T."/>
            <person name="Cohen L."/>
        </authorList>
    </citation>
    <scope>NUCLEOTIDE SEQUENCE</scope>
    <source>
        <strain evidence="5">379</strain>
    </source>
</reference>
<feature type="compositionally biased region" description="Acidic residues" evidence="4">
    <location>
        <begin position="328"/>
        <end position="354"/>
    </location>
</feature>
<dbReference type="GO" id="GO:0016020">
    <property type="term" value="C:membrane"/>
    <property type="evidence" value="ECO:0007669"/>
    <property type="project" value="TreeGrafter"/>
</dbReference>
<dbReference type="PROSITE" id="PS50005">
    <property type="entry name" value="TPR"/>
    <property type="match status" value="1"/>
</dbReference>
<dbReference type="SUPFAM" id="SSF48452">
    <property type="entry name" value="TPR-like"/>
    <property type="match status" value="2"/>
</dbReference>
<proteinExistence type="predicted"/>
<gene>
    <name evidence="5" type="ORF">EHUX00137_LOCUS12709</name>
</gene>
<dbReference type="PANTHER" id="PTHR45831:SF2">
    <property type="entry name" value="LD24721P"/>
    <property type="match status" value="1"/>
</dbReference>
<evidence type="ECO:0000256" key="1">
    <source>
        <dbReference type="ARBA" id="ARBA00022737"/>
    </source>
</evidence>